<dbReference type="SUPFAM" id="SSF57716">
    <property type="entry name" value="Glucocorticoid receptor-like (DNA-binding domain)"/>
    <property type="match status" value="1"/>
</dbReference>
<accession>A0A9P0CJX2</accession>
<feature type="region of interest" description="Disordered" evidence="17">
    <location>
        <begin position="1217"/>
        <end position="1264"/>
    </location>
</feature>
<dbReference type="Pfam" id="PF25413">
    <property type="entry name" value="Rossman_Mical"/>
    <property type="match status" value="1"/>
</dbReference>
<feature type="region of interest" description="Disordered" evidence="17">
    <location>
        <begin position="1764"/>
        <end position="1783"/>
    </location>
</feature>
<keyword evidence="14" id="KW-0009">Actin-binding</keyword>
<dbReference type="Pfam" id="PF00890">
    <property type="entry name" value="FAD_binding_2"/>
    <property type="match status" value="1"/>
</dbReference>
<feature type="compositionally biased region" description="Acidic residues" evidence="17">
    <location>
        <begin position="1666"/>
        <end position="1693"/>
    </location>
</feature>
<evidence type="ECO:0000313" key="20">
    <source>
        <dbReference type="EMBL" id="CAH1101978.1"/>
    </source>
</evidence>
<dbReference type="Pfam" id="PF00307">
    <property type="entry name" value="CH"/>
    <property type="match status" value="1"/>
</dbReference>
<dbReference type="Gene3D" id="2.10.110.10">
    <property type="entry name" value="Cysteine Rich Protein"/>
    <property type="match status" value="1"/>
</dbReference>
<dbReference type="EC" id="1.14.13.225" evidence="4"/>
<dbReference type="EMBL" id="OV651824">
    <property type="protein sequence ID" value="CAH1101978.1"/>
    <property type="molecule type" value="Genomic_DNA"/>
</dbReference>
<dbReference type="SUPFAM" id="SSF47576">
    <property type="entry name" value="Calponin-homology domain, CH-domain"/>
    <property type="match status" value="1"/>
</dbReference>
<sequence length="2845" mass="324685">MDYGKQQQPVANSIQVAGVDAAHANEYFELFVNATSMKHILGYYRGLVDSLHLRPNVFNQFYPKLRANLTSWRAKALLKKFDSRAAHKCYLKGKVAANTRVLVIGGGPCGMRTAIEAQLLGAKVVVVEKRDRFSRNNVLHLWPFVIEDLRMLGAKKFFGKFCAGAIDHISIRQLQCILLKVALLLGIEVHTELSFENLVEPDPDKKIGWRAAFKPSNHPVSQYEFDVVIGADGKRNTLQGFSRKEFRGKLAIAITANFINKKTEAEACVEEISGVAFIFNQKFFKDLQEATKIDLENIVYYKDDTHYFVMTAKKHSLIQKGVIKQDFSDTERLLAPENVDKEALQNYAIEAANFSTNYQMPNLDFAVNHYGQPDVAMFDFTSMYAAENASKVVERHGCRLLKILVGDSLLEPFWPTGSGCARGFLSALDAAWAIRSWSMGTASPLDTIAERESIYRLLAQTTPDNLNKDWKSYTLDPVTRYPNLNRAVVLPHQVVCLYDTDNPASIERMKRSYNEKPNEIPKKRRRGNVDNEVLLNWLKDQLKDKEEICITDMDSVFKDGKVLCAIIHHYRPDLLDYSAINSNDSAVNNQIAIDVLEKDLCVPPVMTGSELTITEDYLTLATYLTEIYDCFRGEIPFIKHAKMKHPSKNPKIMPLNQCIRSHVSSQYIKEIPCKKCFDAYHSKLVFYSNDMEKKLLAFNHKCQSVIIPQANNTLMKENDVEIVYKKSSNRLKGKKPSKRAEKKKSISKIQSNYRQNENKCIYDSPKSSIQSFFGKKSDHTIPQTQEDIQRRCIEKIYSKHQKLKVFLTKLLLKRKSSEILKQNFATAGTQTDILKNSDLETYRVKNNSVQTDNEVYLRNRGNQTDTVEIINEQTDINNSDDNDERDFSDQIANQSSENRQKDKHFVEEPVCQAHDNTATNHYSLSSVEQDFCSKSVNEAGDFCQEKPKKIKKFSPTNSIEKMIKIRLLNRNLNKLTLQTIEYACYLDHLTISSKIALKNVSKRARMSQKSFRTATKLYNNSNSPSIGIYSNIFESRGSRVCPFDVPSNCDYRLDRIKNRVVSQTRKMIEGDGMSNQIYSRVSNWITSNDFMSQDNAKSETGSLISNSKITDITSVSKMDRYNDIVVEERTDVVNFSDSRQTKSSEEDFADKLKNIQNKTVRNLSKYSQYSPFQYCANLRSTSAPPTQFSVIVEGEEPELPPGSTKMSEVSFKTIKTASMQQQEKTQPSAPSSRHKHKHSDIISQKPGSIDRKPRKRRTMEKVGASVEERQKMLEEIASNRAERQNKRRYQRKLQTEQFLKSMQMLQANAKPDAQPFEDYSIFLYRQTAAKFEDRVKDLEKQFTYIPDHENKPYQSSRGGSRDEDIAAKIKHLENKWRQPQPVDKKPKDLMRAIGKIETSDWNIKEIEKKILENKLGKPSKAVDKEKVPKWSKEEFLARQTKMEKKHLDRQVSTDVKFADIDRNIKNLDQKLKEGTVRELGTNKVASITEKLVSKIPPEPKPPEKTISRQPKVLPKQAASEFCHFCNKRVYLMERLSAESKFFHHACFKCQYCHIQLRLGSYAFDRDGLYGYRFFCLQHFGMAGEIPIAKVIRKPSVKRQSENRRSPEKRAMAGVTRVDSLEKVQTPERIEFSNLSTGNISSDQEDSINQMDEDEWTDKNFGGSCAEFDDTDEDSSSLSESDSDDEEAYGDALEEPATKEGTLKWAERWKNSYSQRRNSDSAEYASSSSDQSSYYDSSDDDESDTATEGEEEIRARELRKQEVCVEPPIVHTDTGTDTEVKSPLNLELPNSDYLLNKIINKSLDNISVKSGEYNSAESGDLDLNMNKIGSNNPVVVGKLTISSNNQSLKPQPLSKSSTTDNMLTKKPYRNFVVPKKSYDPEFVPRFKNAEPEPLLIIKRTPSKIALPKEVSKPKVALNVGVLDKEKYFGVTPKKNLLRSSTVSRIKPPLVKQNSLPETSSQKIETYNFNFDPEDEDLKDVDNYIENLLANEDELSKPIDPNKYKLNLEPEDEQEKASSSIEDLLKALETETVDVTDDFNKDTENIDDLLSWMECLDHDTPERKVCRSFSDVKYSNLEKFLKTPNLSESIVSKIPKNNISLFESKVLGRRMAKESSSDSTDEGVDKTYGLVRSKTEIHFKKSIKIRKSVDLDSCDKVDIKKMLRKFETNPEEEIKPSQVRPKRNSTSFLPSNTDPRKRDEDILKMAYKPRPKSVKNRIKKFEETDISKEPTTSKTKYTFYPNKQTDLSRKKSISDYSFKDLEKFIEDTLHEIGDKYESAKNDPIDNRWCANVSVSSTTYQPAVNADLDRVDQFKIDDNAYLNEVDQFRVDRDLNNTDEARENFNLGLIEQSKVIPDLDNDNQYRDNLQRAQDNVNSNLVGQISYLKNELDSQDNVNMNITGQSRGISDMNNVYIGQDIVHKGQDNVHKGQANNHKEQDNDKGQINVEQTLDDVHLNSVGQFRDNVNRVSQDQDNVKQSQCNVNLNIDGQSRDDRNMNNVHQIQDNGNLTLIEKSRGISDMNDVHKGQDIVHKGQDIVHKSQDIVYKGQDNVHKGQANDHKEQDNDHKGQINVQKTLDDVHLNSIGQFRDNVNSVYQDKVQQTQDNVKQSQCKVNLNLDDQSRDDRNMNNVHQAQDNADLDHVNQLTGISDLKIVNGKIDVIFAEALNLGVKSPNVSTDGNHLEYLNVTERDGVEDVDESISSHNFSKFVDSSDNSYADDNYSHKNGPTTLECLYSKVDKVHLPPQRPMRQKSFERKQKVEESLSLPPSVPQRRKKSTNSPLPVRKLGPNDSNSREDLKKETVSSYELPRPQKVAVGSASPDSSLSSSSKSNSRSKNYSDSDKECCIQ</sequence>
<keyword evidence="13 16" id="KW-0440">LIM domain</keyword>
<dbReference type="InterPro" id="IPR003953">
    <property type="entry name" value="FAD-dep_OxRdtase_2_FAD-bd"/>
</dbReference>
<feature type="compositionally biased region" description="Polar residues" evidence="17">
    <location>
        <begin position="2182"/>
        <end position="2191"/>
    </location>
</feature>
<comment type="cofactor">
    <cofactor evidence="1">
        <name>FAD</name>
        <dbReference type="ChEBI" id="CHEBI:57692"/>
    </cofactor>
</comment>
<keyword evidence="5" id="KW-0963">Cytoplasm</keyword>
<evidence type="ECO:0000256" key="13">
    <source>
        <dbReference type="ARBA" id="ARBA00023038"/>
    </source>
</evidence>
<feature type="compositionally biased region" description="Basic residues" evidence="17">
    <location>
        <begin position="728"/>
        <end position="746"/>
    </location>
</feature>
<feature type="compositionally biased region" description="Polar residues" evidence="17">
    <location>
        <begin position="1217"/>
        <end position="1231"/>
    </location>
</feature>
<feature type="region of interest" description="Disordered" evidence="17">
    <location>
        <begin position="728"/>
        <end position="748"/>
    </location>
</feature>
<feature type="domain" description="LIM zinc-binding" evidence="19">
    <location>
        <begin position="1520"/>
        <end position="1585"/>
    </location>
</feature>
<evidence type="ECO:0000256" key="7">
    <source>
        <dbReference type="ARBA" id="ARBA00022723"/>
    </source>
</evidence>
<protein>
    <recommendedName>
        <fullName evidence="4">F-actin monooxygenase</fullName>
        <ecNumber evidence="4">1.14.13.225</ecNumber>
    </recommendedName>
</protein>
<dbReference type="GO" id="GO:0003779">
    <property type="term" value="F:actin binding"/>
    <property type="evidence" value="ECO:0007669"/>
    <property type="project" value="UniProtKB-KW"/>
</dbReference>
<dbReference type="Gene3D" id="1.10.418.10">
    <property type="entry name" value="Calponin-like domain"/>
    <property type="match status" value="1"/>
</dbReference>
<feature type="region of interest" description="Disordered" evidence="17">
    <location>
        <begin position="2166"/>
        <end position="2198"/>
    </location>
</feature>
<evidence type="ECO:0000256" key="16">
    <source>
        <dbReference type="PROSITE-ProRule" id="PRU00125"/>
    </source>
</evidence>
<evidence type="ECO:0000256" key="11">
    <source>
        <dbReference type="ARBA" id="ARBA00023002"/>
    </source>
</evidence>
<evidence type="ECO:0000259" key="19">
    <source>
        <dbReference type="PROSITE" id="PS50023"/>
    </source>
</evidence>
<keyword evidence="10" id="KW-0521">NADP</keyword>
<feature type="compositionally biased region" description="Basic and acidic residues" evidence="17">
    <location>
        <begin position="1598"/>
        <end position="1610"/>
    </location>
</feature>
<evidence type="ECO:0000256" key="6">
    <source>
        <dbReference type="ARBA" id="ARBA00022630"/>
    </source>
</evidence>
<evidence type="ECO:0000256" key="3">
    <source>
        <dbReference type="ARBA" id="ARBA00008223"/>
    </source>
</evidence>
<keyword evidence="7 16" id="KW-0479">Metal-binding</keyword>
<dbReference type="InterPro" id="IPR036188">
    <property type="entry name" value="FAD/NAD-bd_sf"/>
</dbReference>
<evidence type="ECO:0000256" key="8">
    <source>
        <dbReference type="ARBA" id="ARBA00022827"/>
    </source>
</evidence>
<dbReference type="Gene3D" id="3.50.50.60">
    <property type="entry name" value="FAD/NAD(P)-binding domain"/>
    <property type="match status" value="1"/>
</dbReference>
<evidence type="ECO:0000256" key="17">
    <source>
        <dbReference type="SAM" id="MobiDB-lite"/>
    </source>
</evidence>
<dbReference type="SMART" id="SM00132">
    <property type="entry name" value="LIM"/>
    <property type="match status" value="1"/>
</dbReference>
<dbReference type="GO" id="GO:0046872">
    <property type="term" value="F:metal ion binding"/>
    <property type="evidence" value="ECO:0007669"/>
    <property type="project" value="UniProtKB-KW"/>
</dbReference>
<dbReference type="InterPro" id="IPR036872">
    <property type="entry name" value="CH_dom_sf"/>
</dbReference>
<keyword evidence="12" id="KW-0503">Monooxygenase</keyword>
<evidence type="ECO:0000256" key="15">
    <source>
        <dbReference type="ARBA" id="ARBA00049522"/>
    </source>
</evidence>
<dbReference type="GO" id="GO:0120501">
    <property type="term" value="F:F-actin monooxygenase activity"/>
    <property type="evidence" value="ECO:0007669"/>
    <property type="project" value="UniProtKB-EC"/>
</dbReference>
<evidence type="ECO:0000256" key="2">
    <source>
        <dbReference type="ARBA" id="ARBA00004496"/>
    </source>
</evidence>
<keyword evidence="8" id="KW-0274">FAD</keyword>
<keyword evidence="11" id="KW-0560">Oxidoreductase</keyword>
<comment type="catalytic activity">
    <reaction evidence="15">
        <text>L-methionyl-[F-actin] + NADPH + O2 + H(+) = L-methionyl-(R)-S-oxide-[F-actin] + NADP(+) + H2O</text>
        <dbReference type="Rhea" id="RHEA:51308"/>
        <dbReference type="Rhea" id="RHEA-COMP:12953"/>
        <dbReference type="Rhea" id="RHEA-COMP:12956"/>
        <dbReference type="ChEBI" id="CHEBI:15377"/>
        <dbReference type="ChEBI" id="CHEBI:15378"/>
        <dbReference type="ChEBI" id="CHEBI:15379"/>
        <dbReference type="ChEBI" id="CHEBI:16044"/>
        <dbReference type="ChEBI" id="CHEBI:45764"/>
        <dbReference type="ChEBI" id="CHEBI:57783"/>
        <dbReference type="ChEBI" id="CHEBI:58349"/>
        <dbReference type="EC" id="1.14.13.225"/>
    </reaction>
</comment>
<feature type="compositionally biased region" description="Acidic residues" evidence="17">
    <location>
        <begin position="1736"/>
        <end position="1750"/>
    </location>
</feature>
<feature type="compositionally biased region" description="Low complexity" evidence="17">
    <location>
        <begin position="2815"/>
        <end position="2833"/>
    </location>
</feature>
<dbReference type="Proteomes" id="UP001153636">
    <property type="component" value="Chromosome 12"/>
</dbReference>
<dbReference type="FunFam" id="3.50.50.60:FF:000004">
    <property type="entry name" value="protein-methionine sulfoxide oxidase MICAL2 isoform X1"/>
    <property type="match status" value="1"/>
</dbReference>
<evidence type="ECO:0000256" key="9">
    <source>
        <dbReference type="ARBA" id="ARBA00022833"/>
    </source>
</evidence>
<feature type="region of interest" description="Disordered" evidence="17">
    <location>
        <begin position="2739"/>
        <end position="2845"/>
    </location>
</feature>
<comment type="subcellular location">
    <subcellularLocation>
        <location evidence="2">Cytoplasm</location>
    </subcellularLocation>
</comment>
<evidence type="ECO:0000256" key="1">
    <source>
        <dbReference type="ARBA" id="ARBA00001974"/>
    </source>
</evidence>
<dbReference type="SUPFAM" id="SSF51905">
    <property type="entry name" value="FAD/NAD(P)-binding domain"/>
    <property type="match status" value="1"/>
</dbReference>
<dbReference type="InterPro" id="IPR050540">
    <property type="entry name" value="F-actin_Monoox_Mical"/>
</dbReference>
<dbReference type="GO" id="GO:0005737">
    <property type="term" value="C:cytoplasm"/>
    <property type="evidence" value="ECO:0007669"/>
    <property type="project" value="UniProtKB-SubCell"/>
</dbReference>
<dbReference type="PANTHER" id="PTHR23167">
    <property type="entry name" value="CALPONIN HOMOLOGY DOMAIN-CONTAINING PROTEIN DDB_G0272472-RELATED"/>
    <property type="match status" value="1"/>
</dbReference>
<gene>
    <name evidence="20" type="ORF">PSYICH_LOCUS3089</name>
</gene>
<evidence type="ECO:0000256" key="4">
    <source>
        <dbReference type="ARBA" id="ARBA00012709"/>
    </source>
</evidence>
<dbReference type="InterPro" id="IPR057494">
    <property type="entry name" value="Rossman_Mical"/>
</dbReference>
<dbReference type="PANTHER" id="PTHR23167:SF54">
    <property type="entry name" value="[F-ACTIN]-MONOOXYGENASE MICAL"/>
    <property type="match status" value="1"/>
</dbReference>
<evidence type="ECO:0000313" key="21">
    <source>
        <dbReference type="Proteomes" id="UP001153636"/>
    </source>
</evidence>
<evidence type="ECO:0000256" key="10">
    <source>
        <dbReference type="ARBA" id="ARBA00022857"/>
    </source>
</evidence>
<feature type="compositionally biased region" description="Basic and acidic residues" evidence="17">
    <location>
        <begin position="2790"/>
        <end position="2799"/>
    </location>
</feature>
<feature type="compositionally biased region" description="Basic and acidic residues" evidence="17">
    <location>
        <begin position="2834"/>
        <end position="2845"/>
    </location>
</feature>
<dbReference type="SMART" id="SM00033">
    <property type="entry name" value="CH"/>
    <property type="match status" value="1"/>
</dbReference>
<feature type="region of interest" description="Disordered" evidence="17">
    <location>
        <begin position="1653"/>
        <end position="1700"/>
    </location>
</feature>
<dbReference type="CDD" id="cd09439">
    <property type="entry name" value="LIM_Mical"/>
    <property type="match status" value="1"/>
</dbReference>
<evidence type="ECO:0000256" key="5">
    <source>
        <dbReference type="ARBA" id="ARBA00022490"/>
    </source>
</evidence>
<keyword evidence="6" id="KW-0285">Flavoprotein</keyword>
<organism evidence="20 21">
    <name type="scientific">Psylliodes chrysocephalus</name>
    <dbReference type="NCBI Taxonomy" id="3402493"/>
    <lineage>
        <taxon>Eukaryota</taxon>
        <taxon>Metazoa</taxon>
        <taxon>Ecdysozoa</taxon>
        <taxon>Arthropoda</taxon>
        <taxon>Hexapoda</taxon>
        <taxon>Insecta</taxon>
        <taxon>Pterygota</taxon>
        <taxon>Neoptera</taxon>
        <taxon>Endopterygota</taxon>
        <taxon>Coleoptera</taxon>
        <taxon>Polyphaga</taxon>
        <taxon>Cucujiformia</taxon>
        <taxon>Chrysomeloidea</taxon>
        <taxon>Chrysomelidae</taxon>
        <taxon>Galerucinae</taxon>
        <taxon>Alticini</taxon>
        <taxon>Psylliodes</taxon>
    </lineage>
</organism>
<feature type="compositionally biased region" description="Low complexity" evidence="17">
    <location>
        <begin position="1720"/>
        <end position="1735"/>
    </location>
</feature>
<feature type="region of interest" description="Disordered" evidence="17">
    <location>
        <begin position="1714"/>
        <end position="1759"/>
    </location>
</feature>
<evidence type="ECO:0000256" key="12">
    <source>
        <dbReference type="ARBA" id="ARBA00023033"/>
    </source>
</evidence>
<feature type="compositionally biased region" description="Basic and acidic residues" evidence="17">
    <location>
        <begin position="2749"/>
        <end position="2759"/>
    </location>
</feature>
<reference evidence="20" key="1">
    <citation type="submission" date="2022-01" db="EMBL/GenBank/DDBJ databases">
        <authorList>
            <person name="King R."/>
        </authorList>
    </citation>
    <scope>NUCLEOTIDE SEQUENCE</scope>
</reference>
<keyword evidence="9 16" id="KW-0862">Zinc</keyword>
<dbReference type="PROSITE" id="PS50023">
    <property type="entry name" value="LIM_DOMAIN_2"/>
    <property type="match status" value="1"/>
</dbReference>
<evidence type="ECO:0000256" key="14">
    <source>
        <dbReference type="ARBA" id="ARBA00023203"/>
    </source>
</evidence>
<proteinExistence type="inferred from homology"/>
<evidence type="ECO:0000259" key="18">
    <source>
        <dbReference type="PROSITE" id="PS50021"/>
    </source>
</evidence>
<keyword evidence="21" id="KW-1185">Reference proteome</keyword>
<name>A0A9P0CJX2_9CUCU</name>
<dbReference type="InterPro" id="IPR001781">
    <property type="entry name" value="Znf_LIM"/>
</dbReference>
<dbReference type="InterPro" id="IPR001715">
    <property type="entry name" value="CH_dom"/>
</dbReference>
<dbReference type="PROSITE" id="PS00478">
    <property type="entry name" value="LIM_DOMAIN_1"/>
    <property type="match status" value="1"/>
</dbReference>
<dbReference type="PROSITE" id="PS50021">
    <property type="entry name" value="CH"/>
    <property type="match status" value="1"/>
</dbReference>
<comment type="similarity">
    <text evidence="3">Belongs to the Mical family.</text>
</comment>
<feature type="domain" description="Calponin-homology (CH)" evidence="18">
    <location>
        <begin position="528"/>
        <end position="632"/>
    </location>
</feature>
<feature type="region of interest" description="Disordered" evidence="17">
    <location>
        <begin position="1595"/>
        <end position="1614"/>
    </location>
</feature>
<dbReference type="OrthoDB" id="20799at2759"/>